<evidence type="ECO:0000256" key="1">
    <source>
        <dbReference type="ARBA" id="ARBA00022649"/>
    </source>
</evidence>
<proteinExistence type="predicted"/>
<reference evidence="2 3" key="1">
    <citation type="submission" date="2020-08" db="EMBL/GenBank/DDBJ databases">
        <title>Description of Xenorhabdus lircayensis sp. nov., the symbiotic bacterium associated with the entomopathogenic nematode Steirnernema unicornum.</title>
        <authorList>
            <person name="Castaneda-Alvarez C."/>
            <person name="Prodan S."/>
            <person name="Zamorano A."/>
            <person name="San-Blas E."/>
            <person name="Aballay E."/>
        </authorList>
    </citation>
    <scope>NUCLEOTIDE SEQUENCE [LARGE SCALE GENOMIC DNA]</scope>
    <source>
        <strain evidence="2 3">VLS</strain>
    </source>
</reference>
<keyword evidence="3" id="KW-1185">Reference proteome</keyword>
<sequence>MDELFETAVERLVEFPYMGHSGEISGIWEILPHGNYRLVYEIVGGDIQILALVHTSRLWPPME</sequence>
<dbReference type="Gene3D" id="3.30.2310.20">
    <property type="entry name" value="RelE-like"/>
    <property type="match status" value="1"/>
</dbReference>
<dbReference type="InterPro" id="IPR007712">
    <property type="entry name" value="RelE/ParE_toxin"/>
</dbReference>
<name>A0ABS0U264_9GAMM</name>
<organism evidence="2 3">
    <name type="scientific">Xenorhabdus lircayensis</name>
    <dbReference type="NCBI Taxonomy" id="2763499"/>
    <lineage>
        <taxon>Bacteria</taxon>
        <taxon>Pseudomonadati</taxon>
        <taxon>Pseudomonadota</taxon>
        <taxon>Gammaproteobacteria</taxon>
        <taxon>Enterobacterales</taxon>
        <taxon>Morganellaceae</taxon>
        <taxon>Xenorhabdus</taxon>
    </lineage>
</organism>
<accession>A0ABS0U264</accession>
<protein>
    <submittedName>
        <fullName evidence="2">Type II toxin-antitoxin system RelE/ParE family toxin</fullName>
    </submittedName>
</protein>
<dbReference type="Proteomes" id="UP000696184">
    <property type="component" value="Unassembled WGS sequence"/>
</dbReference>
<keyword evidence="1" id="KW-1277">Toxin-antitoxin system</keyword>
<comment type="caution">
    <text evidence="2">The sequence shown here is derived from an EMBL/GenBank/DDBJ whole genome shotgun (WGS) entry which is preliminary data.</text>
</comment>
<dbReference type="EMBL" id="JACOII010000022">
    <property type="protein sequence ID" value="MBI6547983.1"/>
    <property type="molecule type" value="Genomic_DNA"/>
</dbReference>
<evidence type="ECO:0000313" key="2">
    <source>
        <dbReference type="EMBL" id="MBI6547983.1"/>
    </source>
</evidence>
<dbReference type="InterPro" id="IPR035093">
    <property type="entry name" value="RelE/ParE_toxin_dom_sf"/>
</dbReference>
<evidence type="ECO:0000313" key="3">
    <source>
        <dbReference type="Proteomes" id="UP000696184"/>
    </source>
</evidence>
<dbReference type="Pfam" id="PF05016">
    <property type="entry name" value="ParE_toxin"/>
    <property type="match status" value="1"/>
</dbReference>
<gene>
    <name evidence="2" type="ORF">H8A87_04405</name>
</gene>
<dbReference type="SUPFAM" id="SSF143011">
    <property type="entry name" value="RelE-like"/>
    <property type="match status" value="1"/>
</dbReference>